<keyword evidence="2" id="KW-1185">Reference proteome</keyword>
<accession>A0A494RLN8</accession>
<dbReference type="OrthoDB" id="9780929at2"/>
<dbReference type="Proteomes" id="UP000276984">
    <property type="component" value="Chromosome"/>
</dbReference>
<dbReference type="RefSeq" id="WP_121482724.1">
    <property type="nucleotide sequence ID" value="NZ_CP032707.1"/>
</dbReference>
<dbReference type="InterPro" id="IPR014942">
    <property type="entry name" value="AbiEii"/>
</dbReference>
<dbReference type="EMBL" id="CP032707">
    <property type="protein sequence ID" value="AYG95590.1"/>
    <property type="molecule type" value="Genomic_DNA"/>
</dbReference>
<proteinExistence type="predicted"/>
<protein>
    <submittedName>
        <fullName evidence="1">Nucleotidyl transferase AbiEii/AbiGii toxin family protein</fullName>
    </submittedName>
</protein>
<dbReference type="AlphaFoldDB" id="A0A494RLN8"/>
<sequence>MAEAFLDLDDADRREALQVAAAATGRPVHLLEKDVWVVWLLDVLFRAPFGEHLVFKGGTSLSKAYGLIDRFSEDLDLTYDIRTLAPDLADPQGDGLPAALAEARRWSRIVRERLPSWVSSTMCPYVKAALAGEGLQADLIEDGDKLTVAYGPLAQGTGYAPPSVLLEFGARATGEPAETRYVICDAAAVLPGLVFPTARPRVMKAERTFWEKATAAHVYCEQGRMRGERFSRHWYDLARLDAAGVADLAAADRALADAVARHKSHFFREKANGAAIDYHRAVGGGLRLVPEAAVQAELADDYRRMLEDGLLERDAPTFEELMATCAELGERINAAA</sequence>
<keyword evidence="1" id="KW-0808">Transferase</keyword>
<organism evidence="1 2">
    <name type="scientific">Brevundimonas naejangsanensis</name>
    <dbReference type="NCBI Taxonomy" id="588932"/>
    <lineage>
        <taxon>Bacteria</taxon>
        <taxon>Pseudomonadati</taxon>
        <taxon>Pseudomonadota</taxon>
        <taxon>Alphaproteobacteria</taxon>
        <taxon>Caulobacterales</taxon>
        <taxon>Caulobacteraceae</taxon>
        <taxon>Brevundimonas</taxon>
    </lineage>
</organism>
<evidence type="ECO:0000313" key="2">
    <source>
        <dbReference type="Proteomes" id="UP000276984"/>
    </source>
</evidence>
<dbReference type="Gene3D" id="3.10.450.620">
    <property type="entry name" value="JHP933, nucleotidyltransferase-like core domain"/>
    <property type="match status" value="1"/>
</dbReference>
<dbReference type="GO" id="GO:0016740">
    <property type="term" value="F:transferase activity"/>
    <property type="evidence" value="ECO:0007669"/>
    <property type="project" value="UniProtKB-KW"/>
</dbReference>
<reference evidence="1 2" key="1">
    <citation type="submission" date="2018-10" db="EMBL/GenBank/DDBJ databases">
        <title>Complete genome sequence of Brevundimonas naejangsanensis BRV3.</title>
        <authorList>
            <person name="Berrios L."/>
            <person name="Ely B."/>
        </authorList>
    </citation>
    <scope>NUCLEOTIDE SEQUENCE [LARGE SCALE GENOMIC DNA]</scope>
    <source>
        <strain evidence="1 2">BRV3</strain>
    </source>
</reference>
<name>A0A494RLN8_9CAUL</name>
<evidence type="ECO:0000313" key="1">
    <source>
        <dbReference type="EMBL" id="AYG95590.1"/>
    </source>
</evidence>
<gene>
    <name evidence="1" type="ORF">D8I30_10670</name>
</gene>
<dbReference type="Pfam" id="PF08843">
    <property type="entry name" value="AbiEii"/>
    <property type="match status" value="1"/>
</dbReference>